<reference evidence="1" key="2">
    <citation type="journal article" date="2015" name="Fish Shellfish Immunol.">
        <title>Early steps in the European eel (Anguilla anguilla)-Vibrio vulnificus interaction in the gills: Role of the RtxA13 toxin.</title>
        <authorList>
            <person name="Callol A."/>
            <person name="Pajuelo D."/>
            <person name="Ebbesson L."/>
            <person name="Teles M."/>
            <person name="MacKenzie S."/>
            <person name="Amaro C."/>
        </authorList>
    </citation>
    <scope>NUCLEOTIDE SEQUENCE</scope>
</reference>
<proteinExistence type="predicted"/>
<evidence type="ECO:0000313" key="1">
    <source>
        <dbReference type="EMBL" id="JAH41469.1"/>
    </source>
</evidence>
<accession>A0A0E9SJA5</accession>
<dbReference type="AlphaFoldDB" id="A0A0E9SJA5"/>
<name>A0A0E9SJA5_ANGAN</name>
<protein>
    <submittedName>
        <fullName evidence="1">Uncharacterized protein</fullName>
    </submittedName>
</protein>
<sequence length="63" mass="7078">MLRIFTAELHKPPNGADLSEAHSGPPCLNWPFIIRERKRAVTASRVGFLKVVKNELCILLHDA</sequence>
<organism evidence="1">
    <name type="scientific">Anguilla anguilla</name>
    <name type="common">European freshwater eel</name>
    <name type="synonym">Muraena anguilla</name>
    <dbReference type="NCBI Taxonomy" id="7936"/>
    <lineage>
        <taxon>Eukaryota</taxon>
        <taxon>Metazoa</taxon>
        <taxon>Chordata</taxon>
        <taxon>Craniata</taxon>
        <taxon>Vertebrata</taxon>
        <taxon>Euteleostomi</taxon>
        <taxon>Actinopterygii</taxon>
        <taxon>Neopterygii</taxon>
        <taxon>Teleostei</taxon>
        <taxon>Anguilliformes</taxon>
        <taxon>Anguillidae</taxon>
        <taxon>Anguilla</taxon>
    </lineage>
</organism>
<dbReference type="EMBL" id="GBXM01067108">
    <property type="protein sequence ID" value="JAH41469.1"/>
    <property type="molecule type" value="Transcribed_RNA"/>
</dbReference>
<reference evidence="1" key="1">
    <citation type="submission" date="2014-11" db="EMBL/GenBank/DDBJ databases">
        <authorList>
            <person name="Amaro Gonzalez C."/>
        </authorList>
    </citation>
    <scope>NUCLEOTIDE SEQUENCE</scope>
</reference>